<dbReference type="AlphaFoldDB" id="A0A9E6RCR8"/>
<keyword evidence="2" id="KW-1185">Reference proteome</keyword>
<dbReference type="Proteomes" id="UP000825701">
    <property type="component" value="Chromosome"/>
</dbReference>
<proteinExistence type="predicted"/>
<sequence length="133" mass="14184">MAGRRWLDIKDDVSPAVWLASREAGRDVAPGDPAAASFRALLQEADARFSEGPRMIANRAVQVEAMLAERGVTETARDVIDGLVAIGQLGERAGFGETCQHYVNARAASGSRVAALDALRRQPLPQATGADER</sequence>
<name>A0A9E6RCR8_9HYPH</name>
<protein>
    <submittedName>
        <fullName evidence="1">Uncharacterized protein</fullName>
    </submittedName>
</protein>
<reference evidence="1" key="1">
    <citation type="submission" date="2021-08" db="EMBL/GenBank/DDBJ databases">
        <authorList>
            <person name="Zhang H."/>
            <person name="Xu M."/>
            <person name="Yu Z."/>
            <person name="Yang L."/>
            <person name="Cai Y."/>
        </authorList>
    </citation>
    <scope>NUCLEOTIDE SEQUENCE</scope>
    <source>
        <strain evidence="1">CHL1</strain>
    </source>
</reference>
<organism evidence="1 2">
    <name type="scientific">Chenggangzhangella methanolivorans</name>
    <dbReference type="NCBI Taxonomy" id="1437009"/>
    <lineage>
        <taxon>Bacteria</taxon>
        <taxon>Pseudomonadati</taxon>
        <taxon>Pseudomonadota</taxon>
        <taxon>Alphaproteobacteria</taxon>
        <taxon>Hyphomicrobiales</taxon>
        <taxon>Methylopilaceae</taxon>
        <taxon>Chenggangzhangella</taxon>
    </lineage>
</organism>
<dbReference type="EMBL" id="CP081869">
    <property type="protein sequence ID" value="QZO02453.1"/>
    <property type="molecule type" value="Genomic_DNA"/>
</dbReference>
<accession>A0A9E6RCR8</accession>
<dbReference type="KEGG" id="cmet:K6K41_19545"/>
<evidence type="ECO:0000313" key="1">
    <source>
        <dbReference type="EMBL" id="QZO02453.1"/>
    </source>
</evidence>
<evidence type="ECO:0000313" key="2">
    <source>
        <dbReference type="Proteomes" id="UP000825701"/>
    </source>
</evidence>
<gene>
    <name evidence="1" type="ORF">K6K41_19545</name>
</gene>